<dbReference type="GO" id="GO:0050568">
    <property type="term" value="F:protein-glutamine glutaminase activity"/>
    <property type="evidence" value="ECO:0007669"/>
    <property type="project" value="UniProtKB-EC"/>
</dbReference>
<dbReference type="RefSeq" id="WP_007555370.1">
    <property type="nucleotide sequence ID" value="NZ_GL878519.1"/>
</dbReference>
<dbReference type="STRING" id="888062.HMPREF9083_0044"/>
<keyword evidence="1" id="KW-0675">Receptor</keyword>
<gene>
    <name evidence="1" type="ORF">HMPREF9083_0044</name>
</gene>
<evidence type="ECO:0000313" key="2">
    <source>
        <dbReference type="Proteomes" id="UP000003503"/>
    </source>
</evidence>
<sequence>MINDNLYPGLFWDKSTEHKFKLQYPFAQIIKTKGNHYALDENNFYLVRLGKKSVIMPRMVYSKEAHEAFLHLYGEE</sequence>
<reference evidence="1 2" key="1">
    <citation type="submission" date="2011-02" db="EMBL/GenBank/DDBJ databases">
        <authorList>
            <person name="Muzny D."/>
            <person name="Qin X."/>
            <person name="Deng J."/>
            <person name="Jiang H."/>
            <person name="Liu Y."/>
            <person name="Qu J."/>
            <person name="Song X.-Z."/>
            <person name="Zhang L."/>
            <person name="Thornton R."/>
            <person name="Coyle M."/>
            <person name="Francisco L."/>
            <person name="Jackson L."/>
            <person name="Javaid M."/>
            <person name="Korchina V."/>
            <person name="Kovar C."/>
            <person name="Mata R."/>
            <person name="Mathew T."/>
            <person name="Ngo R."/>
            <person name="Nguyen L."/>
            <person name="Nguyen N."/>
            <person name="Okwuonu G."/>
            <person name="Ongeri F."/>
            <person name="Pham C."/>
            <person name="Simmons D."/>
            <person name="Wilczek-Boney K."/>
            <person name="Hale W."/>
            <person name="Jakkamsetti A."/>
            <person name="Pham P."/>
            <person name="Ruth R."/>
            <person name="San Lucas F."/>
            <person name="Warren J."/>
            <person name="Zhang J."/>
            <person name="Zhao Z."/>
            <person name="Zhou C."/>
            <person name="Zhu D."/>
            <person name="Lee S."/>
            <person name="Bess C."/>
            <person name="Blankenburg K."/>
            <person name="Forbes L."/>
            <person name="Fu Q."/>
            <person name="Gubbala S."/>
            <person name="Hirani K."/>
            <person name="Jayaseelan J.C."/>
            <person name="Lara F."/>
            <person name="Munidasa M."/>
            <person name="Palculict T."/>
            <person name="Patil S."/>
            <person name="Pu L.-L."/>
            <person name="Saada N."/>
            <person name="Tang L."/>
            <person name="Weissenberger G."/>
            <person name="Zhu Y."/>
            <person name="Hemphill L."/>
            <person name="Shang Y."/>
            <person name="Youmans B."/>
            <person name="Ayvaz T."/>
            <person name="Ross M."/>
            <person name="Santibanez J."/>
            <person name="Aqrawi P."/>
            <person name="Gross S."/>
            <person name="Joshi V."/>
            <person name="Fowler G."/>
            <person name="Nazareth L."/>
            <person name="Reid J."/>
            <person name="Worley K."/>
            <person name="Petrosino J."/>
            <person name="Highlander S."/>
            <person name="Gibbs R."/>
        </authorList>
    </citation>
    <scope>NUCLEOTIDE SEQUENCE [LARGE SCALE GENOMIC DNA]</scope>
    <source>
        <strain evidence="1 2">DSM 19965</strain>
    </source>
</reference>
<evidence type="ECO:0000313" key="1">
    <source>
        <dbReference type="EMBL" id="EGF16568.1"/>
    </source>
</evidence>
<proteinExistence type="predicted"/>
<keyword evidence="1" id="KW-0378">Hydrolase</keyword>
<dbReference type="EMBL" id="AFBB01000002">
    <property type="protein sequence ID" value="EGF16568.1"/>
    <property type="molecule type" value="Genomic_DNA"/>
</dbReference>
<dbReference type="EC" id="3.5.1.44" evidence="1"/>
<name>F2BV27_9FIRM</name>
<accession>F2BV27</accession>
<dbReference type="HOGENOM" id="CLU_2648662_0_0_9"/>
<protein>
    <submittedName>
        <fullName evidence="1">Chemoreceptor glutamine deamidase CheD</fullName>
        <ecNumber evidence="1">3.5.1.44</ecNumber>
    </submittedName>
</protein>
<dbReference type="AlphaFoldDB" id="F2BV27"/>
<comment type="caution">
    <text evidence="1">The sequence shown here is derived from an EMBL/GenBank/DDBJ whole genome shotgun (WGS) entry which is preliminary data.</text>
</comment>
<organism evidence="1 2">
    <name type="scientific">Dialister micraerophilus DSM 19965</name>
    <dbReference type="NCBI Taxonomy" id="888062"/>
    <lineage>
        <taxon>Bacteria</taxon>
        <taxon>Bacillati</taxon>
        <taxon>Bacillota</taxon>
        <taxon>Negativicutes</taxon>
        <taxon>Veillonellales</taxon>
        <taxon>Veillonellaceae</taxon>
        <taxon>Dialister</taxon>
    </lineage>
</organism>
<keyword evidence="2" id="KW-1185">Reference proteome</keyword>
<dbReference type="Proteomes" id="UP000003503">
    <property type="component" value="Unassembled WGS sequence"/>
</dbReference>